<keyword evidence="2" id="KW-0732">Signal</keyword>
<keyword evidence="1" id="KW-1133">Transmembrane helix</keyword>
<feature type="signal peptide" evidence="2">
    <location>
        <begin position="1"/>
        <end position="19"/>
    </location>
</feature>
<feature type="transmembrane region" description="Helical" evidence="1">
    <location>
        <begin position="101"/>
        <end position="117"/>
    </location>
</feature>
<feature type="chain" id="PRO_5034273086" evidence="2">
    <location>
        <begin position="20"/>
        <end position="118"/>
    </location>
</feature>
<evidence type="ECO:0000256" key="2">
    <source>
        <dbReference type="SAM" id="SignalP"/>
    </source>
</evidence>
<dbReference type="Proteomes" id="UP000670092">
    <property type="component" value="Unassembled WGS sequence"/>
</dbReference>
<evidence type="ECO:0000313" key="4">
    <source>
        <dbReference type="Proteomes" id="UP000670092"/>
    </source>
</evidence>
<gene>
    <name evidence="3" type="ORF">I7I52_06179</name>
</gene>
<dbReference type="EMBL" id="JAEVHI010000003">
    <property type="protein sequence ID" value="KAG5295788.1"/>
    <property type="molecule type" value="Genomic_DNA"/>
</dbReference>
<keyword evidence="1" id="KW-0472">Membrane</keyword>
<feature type="transmembrane region" description="Helical" evidence="1">
    <location>
        <begin position="62"/>
        <end position="81"/>
    </location>
</feature>
<reference evidence="3 4" key="1">
    <citation type="submission" date="2021-01" db="EMBL/GenBank/DDBJ databases">
        <title>Chromosome-level genome assembly of a human fungal pathogen reveals clustering of transcriptionally co-regulated genes.</title>
        <authorList>
            <person name="Voorhies M."/>
            <person name="Cohen S."/>
            <person name="Shea T.P."/>
            <person name="Petrus S."/>
            <person name="Munoz J.F."/>
            <person name="Poplawski S."/>
            <person name="Goldman W.E."/>
            <person name="Michael T."/>
            <person name="Cuomo C.A."/>
            <person name="Sil A."/>
            <person name="Beyhan S."/>
        </authorList>
    </citation>
    <scope>NUCLEOTIDE SEQUENCE [LARGE SCALE GENOMIC DNA]</scope>
    <source>
        <strain evidence="3 4">G184AR</strain>
    </source>
</reference>
<protein>
    <submittedName>
        <fullName evidence="3">Uncharacterized protein</fullName>
    </submittedName>
</protein>
<dbReference type="AlphaFoldDB" id="A0A8H8D0V4"/>
<evidence type="ECO:0000256" key="1">
    <source>
        <dbReference type="SAM" id="Phobius"/>
    </source>
</evidence>
<sequence length="118" mass="12710">MMNASVLSSVAAFSVFIHASVFSTVFTSSAVSASSTVCAFSAASDSISSAHINPFLFSHTDFLLSLILLEALYIFSSSLLYSPHSSSAPTAFKKMCFHIQVLYDMIHFTSYLLIASFA</sequence>
<keyword evidence="1" id="KW-0812">Transmembrane</keyword>
<name>A0A8H8D0V4_AJECA</name>
<comment type="caution">
    <text evidence="3">The sequence shown here is derived from an EMBL/GenBank/DDBJ whole genome shotgun (WGS) entry which is preliminary data.</text>
</comment>
<organism evidence="3 4">
    <name type="scientific">Ajellomyces capsulatus</name>
    <name type="common">Darling's disease fungus</name>
    <name type="synonym">Histoplasma capsulatum</name>
    <dbReference type="NCBI Taxonomy" id="5037"/>
    <lineage>
        <taxon>Eukaryota</taxon>
        <taxon>Fungi</taxon>
        <taxon>Dikarya</taxon>
        <taxon>Ascomycota</taxon>
        <taxon>Pezizomycotina</taxon>
        <taxon>Eurotiomycetes</taxon>
        <taxon>Eurotiomycetidae</taxon>
        <taxon>Onygenales</taxon>
        <taxon>Ajellomycetaceae</taxon>
        <taxon>Histoplasma</taxon>
    </lineage>
</organism>
<dbReference type="VEuPathDB" id="FungiDB:I7I52_06179"/>
<evidence type="ECO:0000313" key="3">
    <source>
        <dbReference type="EMBL" id="KAG5295788.1"/>
    </source>
</evidence>
<proteinExistence type="predicted"/>
<accession>A0A8H8D0V4</accession>